<accession>A0A8S1UEY2</accession>
<evidence type="ECO:0000313" key="2">
    <source>
        <dbReference type="EMBL" id="CAD8162593.1"/>
    </source>
</evidence>
<evidence type="ECO:0000313" key="3">
    <source>
        <dbReference type="Proteomes" id="UP000689195"/>
    </source>
</evidence>
<name>A0A8S1UEY2_9CILI</name>
<keyword evidence="1" id="KW-0812">Transmembrane</keyword>
<organism evidence="2 3">
    <name type="scientific">Paramecium pentaurelia</name>
    <dbReference type="NCBI Taxonomy" id="43138"/>
    <lineage>
        <taxon>Eukaryota</taxon>
        <taxon>Sar</taxon>
        <taxon>Alveolata</taxon>
        <taxon>Ciliophora</taxon>
        <taxon>Intramacronucleata</taxon>
        <taxon>Oligohymenophorea</taxon>
        <taxon>Peniculida</taxon>
        <taxon>Parameciidae</taxon>
        <taxon>Paramecium</taxon>
    </lineage>
</organism>
<gene>
    <name evidence="2" type="ORF">PPENT_87.1.T0380142</name>
</gene>
<dbReference type="AlphaFoldDB" id="A0A8S1UEY2"/>
<keyword evidence="3" id="KW-1185">Reference proteome</keyword>
<comment type="caution">
    <text evidence="2">The sequence shown here is derived from an EMBL/GenBank/DDBJ whole genome shotgun (WGS) entry which is preliminary data.</text>
</comment>
<reference evidence="2" key="1">
    <citation type="submission" date="2021-01" db="EMBL/GenBank/DDBJ databases">
        <authorList>
            <consortium name="Genoscope - CEA"/>
            <person name="William W."/>
        </authorList>
    </citation>
    <scope>NUCLEOTIDE SEQUENCE</scope>
</reference>
<dbReference type="Proteomes" id="UP000689195">
    <property type="component" value="Unassembled WGS sequence"/>
</dbReference>
<proteinExistence type="predicted"/>
<protein>
    <submittedName>
        <fullName evidence="2">Uncharacterized protein</fullName>
    </submittedName>
</protein>
<keyword evidence="1" id="KW-0472">Membrane</keyword>
<evidence type="ECO:0000256" key="1">
    <source>
        <dbReference type="SAM" id="Phobius"/>
    </source>
</evidence>
<feature type="transmembrane region" description="Helical" evidence="1">
    <location>
        <begin position="35"/>
        <end position="55"/>
    </location>
</feature>
<dbReference type="OrthoDB" id="10342172at2759"/>
<sequence>MNFNSQQNFRFCNNKQQYEIPEALKKKIQNRARHMIISFTLVVFGGVLLAGKYTYQKFYPKETQKFNETQIVNENQKIIEDKQISLEKPKQ</sequence>
<dbReference type="EMBL" id="CAJJDO010000038">
    <property type="protein sequence ID" value="CAD8162593.1"/>
    <property type="molecule type" value="Genomic_DNA"/>
</dbReference>
<keyword evidence="1" id="KW-1133">Transmembrane helix</keyword>